<dbReference type="SUPFAM" id="SSF56235">
    <property type="entry name" value="N-terminal nucleophile aminohydrolases (Ntn hydrolases)"/>
    <property type="match status" value="1"/>
</dbReference>
<dbReference type="EMDB" id="EMD-10463"/>
<dbReference type="VEuPathDB" id="TriTrypDB:LdBPK_110250.1"/>
<dbReference type="FunFam" id="3.60.20.10:FF:000004">
    <property type="entry name" value="Proteasome subunit alpha type-4"/>
    <property type="match status" value="1"/>
</dbReference>
<keyword evidence="3 7" id="KW-0547">Nucleotide-binding</keyword>
<protein>
    <submittedName>
        <fullName evidence="10">Proteasome subunit family protein</fullName>
    </submittedName>
</protein>
<dbReference type="EMBL" id="RHLC01000035">
    <property type="protein sequence ID" value="TPP53064.1"/>
    <property type="molecule type" value="Genomic_DNA"/>
</dbReference>
<dbReference type="VEuPathDB" id="TriTrypDB:LdCL_110007400"/>
<dbReference type="NCBIfam" id="NF003075">
    <property type="entry name" value="PRK03996.1"/>
    <property type="match status" value="1"/>
</dbReference>
<feature type="compositionally biased region" description="Acidic residues" evidence="8">
    <location>
        <begin position="1031"/>
        <end position="1040"/>
    </location>
</feature>
<comment type="similarity">
    <text evidence="6">Belongs to the peptidase T1A family.</text>
</comment>
<dbReference type="PDB" id="6TCZ">
    <property type="method" value="EM"/>
    <property type="resolution" value="3.40 A"/>
    <property type="chains" value="D/d=1-247"/>
</dbReference>
<dbReference type="InterPro" id="IPR023332">
    <property type="entry name" value="Proteasome_alpha-type"/>
</dbReference>
<dbReference type="InterPro" id="IPR011009">
    <property type="entry name" value="Kinase-like_dom_sf"/>
</dbReference>
<evidence type="ECO:0007829" key="12">
    <source>
        <dbReference type="PDB" id="6TCZ"/>
    </source>
</evidence>
<dbReference type="GO" id="GO:0004611">
    <property type="term" value="F:phosphoenolpyruvate carboxykinase activity"/>
    <property type="evidence" value="ECO:0007669"/>
    <property type="project" value="InterPro"/>
</dbReference>
<reference evidence="12 13" key="2">
    <citation type="journal article" date="2020" name="J. Med. Chem.">
        <title>Discovery and Characterization of Clinical Candidate LXE408 as a Kinetoplastid-Selective Proteasome Inhibitor for the Treatment of Leishmaniases.</title>
        <authorList>
            <person name="Nagle A."/>
            <person name="Biggart A."/>
            <person name="Be C."/>
            <person name="Srinivas H."/>
            <person name="Hein A."/>
            <person name="Caridha D."/>
            <person name="Sciotti R.J."/>
            <person name="Pybus B."/>
            <person name="Kreishman-Deitrick M."/>
            <person name="Bursulaya B."/>
            <person name="Lai Y.H."/>
            <person name="Gao M.Y."/>
            <person name="Liang F."/>
            <person name="Mathison C.J.N."/>
            <person name="Liu X."/>
            <person name="Yeh V."/>
            <person name="Smith J."/>
            <person name="Lerario I."/>
            <person name="Xie Y."/>
            <person name="Chianelli D."/>
            <person name="Gibney M."/>
            <person name="Berman A."/>
            <person name="Chen Y.L."/>
            <person name="Jiricek J."/>
            <person name="Davis L.C."/>
            <person name="Liu X."/>
            <person name="Ballard J."/>
            <person name="Khare S."/>
            <person name="Eggimann F.K."/>
            <person name="Luneau A."/>
            <person name="Groessl T."/>
            <person name="Shapiro M."/>
            <person name="Richmond W."/>
            <person name="Johnson K."/>
            <person name="Rudewicz P.J."/>
            <person name="Rao S.P.S."/>
            <person name="Thompson C."/>
            <person name="Tuntland T."/>
            <person name="Spraggon G."/>
            <person name="Glynne R.J."/>
            <person name="Supek F."/>
            <person name="Wiesmann C."/>
            <person name="Molteni V."/>
        </authorList>
    </citation>
    <scope>STRUCTURE BY ELECTRON MICROSCOPY (3.20 ANGSTROMS) OF 1-247</scope>
</reference>
<dbReference type="InterPro" id="IPR029055">
    <property type="entry name" value="Ntn_hydrolases_N"/>
</dbReference>
<dbReference type="Gene3D" id="1.10.510.10">
    <property type="entry name" value="Transferase(Phosphotransferase) domain 1"/>
    <property type="match status" value="1"/>
</dbReference>
<feature type="compositionally biased region" description="Low complexity" evidence="8">
    <location>
        <begin position="461"/>
        <end position="473"/>
    </location>
</feature>
<evidence type="ECO:0000256" key="5">
    <source>
        <dbReference type="ARBA" id="ARBA00022942"/>
    </source>
</evidence>
<feature type="region of interest" description="Disordered" evidence="8">
    <location>
        <begin position="454"/>
        <end position="500"/>
    </location>
</feature>
<dbReference type="Pfam" id="PF10584">
    <property type="entry name" value="Proteasome_A_N"/>
    <property type="match status" value="1"/>
</dbReference>
<dbReference type="Proteomes" id="UP000318447">
    <property type="component" value="Unassembled WGS sequence"/>
</dbReference>
<dbReference type="SMART" id="SM00948">
    <property type="entry name" value="Proteasome_A_N"/>
    <property type="match status" value="1"/>
</dbReference>
<feature type="binding site" evidence="7">
    <location>
        <position position="813"/>
    </location>
    <ligand>
        <name>ATP</name>
        <dbReference type="ChEBI" id="CHEBI:30616"/>
    </ligand>
</feature>
<dbReference type="GO" id="GO:0006094">
    <property type="term" value="P:gluconeogenesis"/>
    <property type="evidence" value="ECO:0007669"/>
    <property type="project" value="InterPro"/>
</dbReference>
<dbReference type="VEuPathDB" id="TriTrypDB:LdBPK_110240.1"/>
<dbReference type="CDD" id="cd14008">
    <property type="entry name" value="STKc_LKB1_CaMKK"/>
    <property type="match status" value="1"/>
</dbReference>
<reference evidence="11" key="1">
    <citation type="submission" date="2019-02" db="EMBL/GenBank/DDBJ databases">
        <title>FDA dAtabase for Regulatory Grade micrObial Sequences (FDA-ARGOS): Supporting development and validation of Infectious Disease Dx tests.</title>
        <authorList>
            <person name="Duncan R."/>
            <person name="Fisher C."/>
            <person name="Tallon L."/>
            <person name="Sadzewicz L."/>
            <person name="Sengamalay N."/>
            <person name="Ott S."/>
            <person name="Godinez A."/>
            <person name="Nagaraj S."/>
            <person name="Vavikolanu K."/>
            <person name="Nadendla S."/>
            <person name="Aluvathingal J."/>
            <person name="Sichtig H."/>
        </authorList>
    </citation>
    <scope>NUCLEOTIDE SEQUENCE [LARGE SCALE GENOMIC DNA]</scope>
    <source>
        <strain evidence="11">FDAARGOS_361</strain>
    </source>
</reference>
<dbReference type="VEuPathDB" id="TriTrypDB:LDHU3_11.0310"/>
<gene>
    <name evidence="10" type="ORF">CGC21_1080</name>
</gene>
<dbReference type="InterPro" id="IPR008210">
    <property type="entry name" value="PEP_carboxykinase_N"/>
</dbReference>
<dbReference type="InterPro" id="IPR001353">
    <property type="entry name" value="Proteasome_sua/b"/>
</dbReference>
<feature type="region of interest" description="Disordered" evidence="8">
    <location>
        <begin position="324"/>
        <end position="347"/>
    </location>
</feature>
<feature type="region of interest" description="Disordered" evidence="8">
    <location>
        <begin position="595"/>
        <end position="620"/>
    </location>
</feature>
<dbReference type="CDD" id="cd03755">
    <property type="entry name" value="proteasome_alpha_type_7"/>
    <property type="match status" value="1"/>
</dbReference>
<dbReference type="PDB" id="6TD5">
    <property type="method" value="EM"/>
    <property type="resolution" value="3.20 A"/>
    <property type="chains" value="D/d=1-247"/>
</dbReference>
<dbReference type="VEuPathDB" id="TriTrypDB:LdCL_110007300"/>
<dbReference type="InterPro" id="IPR000426">
    <property type="entry name" value="Proteasome_asu_N"/>
</dbReference>
<evidence type="ECO:0007829" key="13">
    <source>
        <dbReference type="PDB" id="6TD5"/>
    </source>
</evidence>
<keyword evidence="4 7" id="KW-0067">ATP-binding</keyword>
<evidence type="ECO:0000256" key="6">
    <source>
        <dbReference type="PROSITE-ProRule" id="PRU00808"/>
    </source>
</evidence>
<evidence type="ECO:0000256" key="3">
    <source>
        <dbReference type="ARBA" id="ARBA00022741"/>
    </source>
</evidence>
<keyword evidence="12 13" id="KW-0002">3D-structure</keyword>
<dbReference type="SUPFAM" id="SSF56112">
    <property type="entry name" value="Protein kinase-like (PK-like)"/>
    <property type="match status" value="1"/>
</dbReference>
<evidence type="ECO:0000259" key="9">
    <source>
        <dbReference type="PROSITE" id="PS50011"/>
    </source>
</evidence>
<dbReference type="GO" id="GO:0005524">
    <property type="term" value="F:ATP binding"/>
    <property type="evidence" value="ECO:0007669"/>
    <property type="project" value="UniProtKB-UniRule"/>
</dbReference>
<dbReference type="InterPro" id="IPR008271">
    <property type="entry name" value="Ser/Thr_kinase_AS"/>
</dbReference>
<dbReference type="GO" id="GO:0019773">
    <property type="term" value="C:proteasome core complex, alpha-subunit complex"/>
    <property type="evidence" value="ECO:0007669"/>
    <property type="project" value="UniProtKB-UniRule"/>
</dbReference>
<evidence type="ECO:0000313" key="10">
    <source>
        <dbReference type="EMBL" id="TPP53064.1"/>
    </source>
</evidence>
<dbReference type="SMR" id="A0A504XWY9"/>
<dbReference type="SUPFAM" id="SSF68923">
    <property type="entry name" value="PEP carboxykinase N-terminal domain"/>
    <property type="match status" value="1"/>
</dbReference>
<dbReference type="Gene3D" id="3.30.200.20">
    <property type="entry name" value="Phosphorylase Kinase, domain 1"/>
    <property type="match status" value="2"/>
</dbReference>
<dbReference type="InterPro" id="IPR050115">
    <property type="entry name" value="Proteasome_alpha"/>
</dbReference>
<comment type="subcellular location">
    <subcellularLocation>
        <location evidence="1">Cytoplasm</location>
    </subcellularLocation>
</comment>
<evidence type="ECO:0000256" key="4">
    <source>
        <dbReference type="ARBA" id="ARBA00022840"/>
    </source>
</evidence>
<evidence type="ECO:0000313" key="11">
    <source>
        <dbReference type="Proteomes" id="UP000318447"/>
    </source>
</evidence>
<dbReference type="PROSITE" id="PS00107">
    <property type="entry name" value="PROTEIN_KINASE_ATP"/>
    <property type="match status" value="1"/>
</dbReference>
<evidence type="ECO:0000256" key="2">
    <source>
        <dbReference type="ARBA" id="ARBA00022490"/>
    </source>
</evidence>
<dbReference type="PANTHER" id="PTHR11599">
    <property type="entry name" value="PROTEASOME SUBUNIT ALPHA/BETA"/>
    <property type="match status" value="1"/>
</dbReference>
<dbReference type="PROSITE" id="PS00388">
    <property type="entry name" value="PROTEASOME_ALPHA_1"/>
    <property type="match status" value="1"/>
</dbReference>
<dbReference type="EMDB" id="EMD-10462"/>
<dbReference type="SMART" id="SM00220">
    <property type="entry name" value="S_TKc"/>
    <property type="match status" value="1"/>
</dbReference>
<dbReference type="PROSITE" id="PS50011">
    <property type="entry name" value="PROTEIN_KINASE_DOM"/>
    <property type="match status" value="1"/>
</dbReference>
<dbReference type="InterPro" id="IPR000719">
    <property type="entry name" value="Prot_kinase_dom"/>
</dbReference>
<feature type="region of interest" description="Disordered" evidence="8">
    <location>
        <begin position="681"/>
        <end position="718"/>
    </location>
</feature>
<dbReference type="GO" id="GO:0004672">
    <property type="term" value="F:protein kinase activity"/>
    <property type="evidence" value="ECO:0007669"/>
    <property type="project" value="InterPro"/>
</dbReference>
<evidence type="ECO:0000256" key="7">
    <source>
        <dbReference type="PROSITE-ProRule" id="PRU10141"/>
    </source>
</evidence>
<feature type="domain" description="Protein kinase" evidence="9">
    <location>
        <begin position="780"/>
        <end position="1153"/>
    </location>
</feature>
<dbReference type="Pfam" id="PF00069">
    <property type="entry name" value="Pkinase"/>
    <property type="match status" value="1"/>
</dbReference>
<dbReference type="GO" id="GO:0005737">
    <property type="term" value="C:cytoplasm"/>
    <property type="evidence" value="ECO:0007669"/>
    <property type="project" value="UniProtKB-SubCell"/>
</dbReference>
<comment type="caution">
    <text evidence="10">The sequence shown here is derived from an EMBL/GenBank/DDBJ whole genome shotgun (WGS) entry which is preliminary data.</text>
</comment>
<evidence type="ECO:0000256" key="8">
    <source>
        <dbReference type="SAM" id="MobiDB-lite"/>
    </source>
</evidence>
<dbReference type="VEuPathDB" id="TriTrypDB:LDHU3_11.0300"/>
<organism evidence="10 11">
    <name type="scientific">Leishmania donovani</name>
    <dbReference type="NCBI Taxonomy" id="5661"/>
    <lineage>
        <taxon>Eukaryota</taxon>
        <taxon>Discoba</taxon>
        <taxon>Euglenozoa</taxon>
        <taxon>Kinetoplastea</taxon>
        <taxon>Metakinetoplastina</taxon>
        <taxon>Trypanosomatida</taxon>
        <taxon>Trypanosomatidae</taxon>
        <taxon>Leishmaniinae</taxon>
        <taxon>Leishmania</taxon>
    </lineage>
</organism>
<dbReference type="Gene3D" id="3.40.449.10">
    <property type="entry name" value="Phosphoenolpyruvate Carboxykinase, domain 1"/>
    <property type="match status" value="1"/>
</dbReference>
<feature type="compositionally biased region" description="Basic and acidic residues" evidence="8">
    <location>
        <begin position="686"/>
        <end position="715"/>
    </location>
</feature>
<dbReference type="PROSITE" id="PS51475">
    <property type="entry name" value="PROTEASOME_ALPHA_2"/>
    <property type="match status" value="1"/>
</dbReference>
<keyword evidence="2" id="KW-0963">Cytoplasm</keyword>
<dbReference type="PROSITE" id="PS00108">
    <property type="entry name" value="PROTEIN_KINASE_ST"/>
    <property type="match status" value="1"/>
</dbReference>
<name>A0A504XWY9_LEIDO</name>
<dbReference type="Gene3D" id="3.60.20.10">
    <property type="entry name" value="Glutamine Phosphoribosylpyrophosphate, subunit 1, domain 1"/>
    <property type="match status" value="1"/>
</dbReference>
<dbReference type="GO" id="GO:0006511">
    <property type="term" value="P:ubiquitin-dependent protein catabolic process"/>
    <property type="evidence" value="ECO:0007669"/>
    <property type="project" value="InterPro"/>
</dbReference>
<proteinExistence type="evidence at protein level"/>
<evidence type="ECO:0000256" key="1">
    <source>
        <dbReference type="ARBA" id="ARBA00004496"/>
    </source>
</evidence>
<feature type="region of interest" description="Disordered" evidence="8">
    <location>
        <begin position="1031"/>
        <end position="1066"/>
    </location>
</feature>
<dbReference type="Pfam" id="PF00227">
    <property type="entry name" value="Proteasome"/>
    <property type="match status" value="1"/>
</dbReference>
<sequence length="1720" mass="187967">MSYDRAITVFSPDGHLFQVEYAQEAVKKGLAAVGVLGSDCVVIAVEKKSAVKLQDSRTIRKIYKVDAHIYLAFAGLSADARVLINKAQLECQRFSLNYEDTIDVDMLVRYVAGVQQKSTQSGGSRPFGVATVIGGFNEDGKPHLWKTDPSGMCSAWRAVAIGRHDQTVIEYMEKNYKDGMSRDECVHFAIKSLLEVVESGSRNIELLVLQYKEERYLTEEELQKFVVEVEKEREEEAAKKKRQAEQEDCLLRLARLQLKVGFPMLRNGRALENLHCAMSTSEAEGSISGSGTLRGRACASGGAGKFDKAMKMYQKSMAIRRRLKSMASSTTRSLGDRDDDGFGGGALNEESAAAQTSLSPLRGPMLRSSTQITRVAPASSIASLASPQHSRVLPEMAFGVATASERTAMASQPAIALDAGSSVETRSSMAASMLYSHVPLPALNSFKRLSDLPDVERETAPSSSSPFSLAIPSRGRTKGGSGNRHKKVDASGGENDAVWRKRSPTCSAHLDFPYRFSAERQRTASRHNSGGTSEGFGVGIHKYAGQPSTSTVDSPLLSPMPSFHQMMGRSYDVPALNAIFRGFSNGVDRWQQDSRLLRSPPSPTHATMPAAPPTSVPSVSTSLQLSSSLVSKMSVPPPAAAVTRQIPTVSVSSSAETTAAADAHAMPAVNDAFSYLGPRLSAQAPSRKDRSNSYPADKARPEASGRSTVEGRDGVHASGSLPLVKTMASAPNLKPNEASVLPLGPPPLDESSAATTTTAQFYSTALLAKTFDGAQYLNDYILLNEIGSGSTGRVVLAFSTSMNKSVAIKIILKPKEKYRLQHRVSASPSTSVLGQHSSGGAFSGGRAATALATTTPEAMQNFKSSSSSARRRSKHRQTPSTPFTTAADKTRNLQREVEVMKDLNHPSIVRLYEVINDPKANSLFLVLQYVDNGAVAQLDSTGHIRAPLHPWTVLPIAAQISDGLVYLHEQHIVHRDIKPENILVNRDGHAFLADFGVAELMCAKAGQPTAATLTYQGTPLFMAPEIYAGVDDEDRDEDAEQAPGRCTRRRSSNDADESSNMTASPLCEERRDSRVIDPFALDVWALGVTFYTLLIGHVPFTSMHQISQTVEKGVNIPASLPEQWRTVLRRMMEPRQELRISSAELCHMLHAMLAEQEAAEETLKPIPGQTAGQISILNEICCNPDAEEERRKPVFRAEVMPDAAAAAEEDNYLHTMHKWGYDSLTLFKKTNEDPGPWWNANASTLASNWSQVGDYANAGMWSGVWRYTYGIGEYNLRPYELRGRAWGRKDPKTGAVMIRYGKRSTSKPVQRLCFPHTKEHEQHHRIKNPANKDVTEISALHGKRVLRELQYHLGQGLRFYLVDGVFGSDPGTATPYRIITDNPTHAYFASMAAIRTFNYVARQEVTLVKRLSQSPIDEWGWRRPGVLIYHAPSYDFESPRIVEEFGGPRPKDMGLSHNRFIATEPYSIPMKCAMGGEPSCDALLDSTAMLCGRWGFYADEKGYLTVPGESIMSKDGLSLTLVITGDEADADALRTSPQLYGSRHHRIANSVVSRAWDVVSMPASATGAKPLPTDIVEQDLQRVQRSLPTRMGLPHTLSHRHHGRRHVSEYGFKWPHNYTEDVATKAYAGGHLFKSPKTDKLAGHQPRPSRFLMKDVDVVVIGEGADAAAAIVSTLKDRGMLYAEEAPLKEAMRTALKAAKSVKVVPCASSKAVLGKLTHA</sequence>
<dbReference type="InterPro" id="IPR017441">
    <property type="entry name" value="Protein_kinase_ATP_BS"/>
</dbReference>
<accession>A0A504XWY9</accession>
<feature type="region of interest" description="Disordered" evidence="8">
    <location>
        <begin position="854"/>
        <end position="891"/>
    </location>
</feature>
<keyword evidence="5 6" id="KW-0647">Proteasome</keyword>